<proteinExistence type="predicted"/>
<evidence type="ECO:0000313" key="1">
    <source>
        <dbReference type="EMBL" id="KAA2377333.1"/>
    </source>
</evidence>
<dbReference type="InterPro" id="IPR005198">
    <property type="entry name" value="Glyco_hydro_76"/>
</dbReference>
<organism evidence="1 2">
    <name type="scientific">Alistipes onderdonkii</name>
    <dbReference type="NCBI Taxonomy" id="328813"/>
    <lineage>
        <taxon>Bacteria</taxon>
        <taxon>Pseudomonadati</taxon>
        <taxon>Bacteroidota</taxon>
        <taxon>Bacteroidia</taxon>
        <taxon>Bacteroidales</taxon>
        <taxon>Rikenellaceae</taxon>
        <taxon>Alistipes</taxon>
    </lineage>
</organism>
<evidence type="ECO:0000313" key="2">
    <source>
        <dbReference type="Proteomes" id="UP000322940"/>
    </source>
</evidence>
<dbReference type="Proteomes" id="UP000322940">
    <property type="component" value="Unassembled WGS sequence"/>
</dbReference>
<dbReference type="GO" id="GO:0005975">
    <property type="term" value="P:carbohydrate metabolic process"/>
    <property type="evidence" value="ECO:0007669"/>
    <property type="project" value="InterPro"/>
</dbReference>
<reference evidence="1 2" key="1">
    <citation type="journal article" date="2019" name="Nat. Med.">
        <title>A library of human gut bacterial isolates paired with longitudinal multiomics data enables mechanistic microbiome research.</title>
        <authorList>
            <person name="Poyet M."/>
            <person name="Groussin M."/>
            <person name="Gibbons S.M."/>
            <person name="Avila-Pacheco J."/>
            <person name="Jiang X."/>
            <person name="Kearney S.M."/>
            <person name="Perrotta A.R."/>
            <person name="Berdy B."/>
            <person name="Zhao S."/>
            <person name="Lieberman T.D."/>
            <person name="Swanson P.K."/>
            <person name="Smith M."/>
            <person name="Roesemann S."/>
            <person name="Alexander J.E."/>
            <person name="Rich S.A."/>
            <person name="Livny J."/>
            <person name="Vlamakis H."/>
            <person name="Clish C."/>
            <person name="Bullock K."/>
            <person name="Deik A."/>
            <person name="Scott J."/>
            <person name="Pierce K.A."/>
            <person name="Xavier R.J."/>
            <person name="Alm E.J."/>
        </authorList>
    </citation>
    <scope>NUCLEOTIDE SEQUENCE [LARGE SCALE GENOMIC DNA]</scope>
    <source>
        <strain evidence="1 2">BIOML-A266</strain>
    </source>
</reference>
<dbReference type="InterPro" id="IPR053169">
    <property type="entry name" value="MUG_Protein"/>
</dbReference>
<dbReference type="InterPro" id="IPR008928">
    <property type="entry name" value="6-hairpin_glycosidase_sf"/>
</dbReference>
<comment type="caution">
    <text evidence="1">The sequence shown here is derived from an EMBL/GenBank/DDBJ whole genome shotgun (WGS) entry which is preliminary data.</text>
</comment>
<dbReference type="SUPFAM" id="SSF48208">
    <property type="entry name" value="Six-hairpin glycosidases"/>
    <property type="match status" value="1"/>
</dbReference>
<protein>
    <submittedName>
        <fullName evidence="1">Alpha-1,6-mannanase</fullName>
    </submittedName>
</protein>
<dbReference type="Pfam" id="PF03663">
    <property type="entry name" value="Glyco_hydro_76"/>
    <property type="match status" value="1"/>
</dbReference>
<dbReference type="Gene3D" id="1.50.10.20">
    <property type="match status" value="1"/>
</dbReference>
<name>A0A5B3GUS0_9BACT</name>
<accession>A0A5B3GUS0</accession>
<gene>
    <name evidence="1" type="ORF">F2Y10_11610</name>
</gene>
<sequence length="379" mass="43287">MLVFAFSATGCNAVMPDRIIGSNPEQEYGDNNYMQWARETLAAIDRDLRIDGTDSYYENQDRTQVSFIWGNIFLQYTYAEGAGLRADEWKGALMSCFQNLERHWSPDYKGIAGYCTLPVTAGTPDRYYDENGWMAIGLARAYEQTGDRTYLEKARQALNFTMSGEDDVLGGGIYFQETFAQYEPQKNTICSAVAILASMKLYELTNEQGFLEDARRIEEWTRENLLDGSDDLFWDAKMVDDGAVNTQKWSYNAGFMIRGWLYLYKATGEESYLRQAKATLASAEARWFNPVNGSLNDPGYFAFALVDAWFDLYDLEKDPSVLSKALQAIGFIHESLRDANGRYPEYWNAPLTQPLAEYDLRMQSCVAYLYMRAAGYIRK</sequence>
<dbReference type="EMBL" id="VVXH01000011">
    <property type="protein sequence ID" value="KAA2377333.1"/>
    <property type="molecule type" value="Genomic_DNA"/>
</dbReference>
<dbReference type="PANTHER" id="PTHR47791">
    <property type="entry name" value="MEIOTICALLY UP-REGULATED GENE 191 PROTEIN"/>
    <property type="match status" value="1"/>
</dbReference>
<dbReference type="AlphaFoldDB" id="A0A5B3GUS0"/>
<dbReference type="PANTHER" id="PTHR47791:SF4">
    <property type="entry name" value="(PUTATIVE SECRETED PROTEIN)-RELATED"/>
    <property type="match status" value="1"/>
</dbReference>